<dbReference type="Gene3D" id="1.10.132.60">
    <property type="entry name" value="DNA polymerase family B, C-terminal domain"/>
    <property type="match status" value="1"/>
</dbReference>
<dbReference type="PANTHER" id="PTHR45861:SF1">
    <property type="entry name" value="DNA POLYMERASE ALPHA CATALYTIC SUBUNIT"/>
    <property type="match status" value="1"/>
</dbReference>
<sequence length="493" mass="57319">MLAPSGGGRKAHLLEDKQISSVRVFDEVALRLRKLGYTSGCFAGDTVPYIIWCEQGKGSSTSAGVAQRARHPDELKKDNENLMIDIDYIIWRNSPSMLADCLGLDPSKFQRKSSEVANNDHFGSVIGVADDEERCMTIVMCIADTGVVNLKFVMSWLLWFIDKKFKQFKLEMMYVPIIFKLEMILEAILCRNLTYFLYTFLKHYIGRTISDKNKRTENTRLRIADLERNSRSLDERYSNLSNTLEAAKHESLEWKRKYEVALSKQKAGEKQASLEVANLKARSSATEARLTDQEEAGEWKRKCDVAEAEIKDKARKIEQAEQRVTTLNMELKGLSNLYFMRGFLWSHGAVKQGQAKHIWNIVLEDSLWVKWANSYRLVDRCSEEINFWDIPVLNDVCWGWKKILQCRDALRDHIVYRFGDGSTVSIWFDNWLFLRPLSQYISKRYIFEAGLSLNCKVCDLVKNNEWKWPQSWRIKFCVPFSLLFPLMNNWQTI</sequence>
<evidence type="ECO:0000256" key="5">
    <source>
        <dbReference type="SAM" id="Coils"/>
    </source>
</evidence>
<gene>
    <name evidence="6" type="ORF">Tco_1006640</name>
</gene>
<keyword evidence="4" id="KW-0239">DNA-directed DNA polymerase</keyword>
<dbReference type="EC" id="2.7.7.7" evidence="1"/>
<organism evidence="6 7">
    <name type="scientific">Tanacetum coccineum</name>
    <dbReference type="NCBI Taxonomy" id="301880"/>
    <lineage>
        <taxon>Eukaryota</taxon>
        <taxon>Viridiplantae</taxon>
        <taxon>Streptophyta</taxon>
        <taxon>Embryophyta</taxon>
        <taxon>Tracheophyta</taxon>
        <taxon>Spermatophyta</taxon>
        <taxon>Magnoliopsida</taxon>
        <taxon>eudicotyledons</taxon>
        <taxon>Gunneridae</taxon>
        <taxon>Pentapetalae</taxon>
        <taxon>asterids</taxon>
        <taxon>campanulids</taxon>
        <taxon>Asterales</taxon>
        <taxon>Asteraceae</taxon>
        <taxon>Asteroideae</taxon>
        <taxon>Anthemideae</taxon>
        <taxon>Anthemidinae</taxon>
        <taxon>Tanacetum</taxon>
    </lineage>
</organism>
<keyword evidence="7" id="KW-1185">Reference proteome</keyword>
<evidence type="ECO:0000256" key="2">
    <source>
        <dbReference type="ARBA" id="ARBA00022679"/>
    </source>
</evidence>
<dbReference type="EMBL" id="BQNB010017431">
    <property type="protein sequence ID" value="GJT63107.1"/>
    <property type="molecule type" value="Genomic_DNA"/>
</dbReference>
<accession>A0ABQ5FIE9</accession>
<keyword evidence="5" id="KW-0175">Coiled coil</keyword>
<dbReference type="InterPro" id="IPR042087">
    <property type="entry name" value="DNA_pol_B_thumb"/>
</dbReference>
<dbReference type="PANTHER" id="PTHR45861">
    <property type="entry name" value="DNA POLYMERASE ALPHA CATALYTIC SUBUNIT"/>
    <property type="match status" value="1"/>
</dbReference>
<keyword evidence="3" id="KW-0548">Nucleotidyltransferase</keyword>
<evidence type="ECO:0000256" key="3">
    <source>
        <dbReference type="ARBA" id="ARBA00022695"/>
    </source>
</evidence>
<feature type="coiled-coil region" evidence="5">
    <location>
        <begin position="276"/>
        <end position="337"/>
    </location>
</feature>
<evidence type="ECO:0000256" key="1">
    <source>
        <dbReference type="ARBA" id="ARBA00012417"/>
    </source>
</evidence>
<reference evidence="6" key="2">
    <citation type="submission" date="2022-01" db="EMBL/GenBank/DDBJ databases">
        <authorList>
            <person name="Yamashiro T."/>
            <person name="Shiraishi A."/>
            <person name="Satake H."/>
            <person name="Nakayama K."/>
        </authorList>
    </citation>
    <scope>NUCLEOTIDE SEQUENCE</scope>
</reference>
<evidence type="ECO:0000256" key="4">
    <source>
        <dbReference type="ARBA" id="ARBA00022932"/>
    </source>
</evidence>
<dbReference type="Proteomes" id="UP001151760">
    <property type="component" value="Unassembled WGS sequence"/>
</dbReference>
<evidence type="ECO:0000313" key="7">
    <source>
        <dbReference type="Proteomes" id="UP001151760"/>
    </source>
</evidence>
<evidence type="ECO:0000313" key="6">
    <source>
        <dbReference type="EMBL" id="GJT63107.1"/>
    </source>
</evidence>
<proteinExistence type="predicted"/>
<name>A0ABQ5FIE9_9ASTR</name>
<comment type="caution">
    <text evidence="6">The sequence shown here is derived from an EMBL/GenBank/DDBJ whole genome shotgun (WGS) entry which is preliminary data.</text>
</comment>
<protein>
    <recommendedName>
        <fullName evidence="1">DNA-directed DNA polymerase</fullName>
        <ecNumber evidence="1">2.7.7.7</ecNumber>
    </recommendedName>
</protein>
<feature type="coiled-coil region" evidence="5">
    <location>
        <begin position="209"/>
        <end position="250"/>
    </location>
</feature>
<reference evidence="6" key="1">
    <citation type="journal article" date="2022" name="Int. J. Mol. Sci.">
        <title>Draft Genome of Tanacetum Coccineum: Genomic Comparison of Closely Related Tanacetum-Family Plants.</title>
        <authorList>
            <person name="Yamashiro T."/>
            <person name="Shiraishi A."/>
            <person name="Nakayama K."/>
            <person name="Satake H."/>
        </authorList>
    </citation>
    <scope>NUCLEOTIDE SEQUENCE</scope>
</reference>
<keyword evidence="2" id="KW-0808">Transferase</keyword>